<feature type="transmembrane region" description="Helical" evidence="10">
    <location>
        <begin position="69"/>
        <end position="88"/>
    </location>
</feature>
<accession>A0A9P6IVW2</accession>
<comment type="subcellular location">
    <subcellularLocation>
        <location evidence="1 10">Endoplasmic reticulum membrane</location>
        <topology evidence="1 10">Multi-pass membrane protein</topology>
    </subcellularLocation>
</comment>
<evidence type="ECO:0000256" key="7">
    <source>
        <dbReference type="ARBA" id="ARBA00022824"/>
    </source>
</evidence>
<dbReference type="GO" id="GO:0005789">
    <property type="term" value="C:endoplasmic reticulum membrane"/>
    <property type="evidence" value="ECO:0007669"/>
    <property type="project" value="UniProtKB-SubCell"/>
</dbReference>
<name>A0A9P6IVW2_9FUNG</name>
<sequence>MHPLLSHEGLDLQYFVLLGFWVSQTWGTLKMASKMLELLATLNLLVISTFHLAEVLVPPPERYPDIYPVLNSLWGAAGFALFWAYFNYRQFTLVNTPKMGFRVTKKLT</sequence>
<comment type="caution">
    <text evidence="10">Lacks conserved residue(s) required for the propagation of feature annotation.</text>
</comment>
<keyword evidence="12" id="KW-1185">Reference proteome</keyword>
<proteinExistence type="inferred from homology"/>
<evidence type="ECO:0000256" key="10">
    <source>
        <dbReference type="RuleBase" id="RU363110"/>
    </source>
</evidence>
<dbReference type="EC" id="2.4.1.-" evidence="10"/>
<dbReference type="AlphaFoldDB" id="A0A9P6IVW2"/>
<dbReference type="PANTHER" id="PTHR12413">
    <property type="entry name" value="DOLICHYL GLYCOSYLTRANSFERASE"/>
    <property type="match status" value="1"/>
</dbReference>
<keyword evidence="5 10" id="KW-0808">Transferase</keyword>
<comment type="similarity">
    <text evidence="3 10">Belongs to the ALG6/ALG8 glucosyltransferase family.</text>
</comment>
<evidence type="ECO:0000256" key="3">
    <source>
        <dbReference type="ARBA" id="ARBA00008715"/>
    </source>
</evidence>
<dbReference type="GO" id="GO:0042281">
    <property type="term" value="F:dolichyl pyrophosphate Man9GlcNAc2 alpha-1,3-glucosyltransferase activity"/>
    <property type="evidence" value="ECO:0007669"/>
    <property type="project" value="TreeGrafter"/>
</dbReference>
<keyword evidence="4 10" id="KW-0328">Glycosyltransferase</keyword>
<evidence type="ECO:0000313" key="12">
    <source>
        <dbReference type="Proteomes" id="UP000749646"/>
    </source>
</evidence>
<keyword evidence="9 10" id="KW-0472">Membrane</keyword>
<gene>
    <name evidence="11" type="primary">ALG6_2</name>
    <name evidence="11" type="ORF">BGZ65_008348</name>
</gene>
<dbReference type="EMBL" id="JAAAHW010007476">
    <property type="protein sequence ID" value="KAF9948035.1"/>
    <property type="molecule type" value="Genomic_DNA"/>
</dbReference>
<dbReference type="OrthoDB" id="5589195at2759"/>
<feature type="transmembrane region" description="Helical" evidence="10">
    <location>
        <begin position="12"/>
        <end position="29"/>
    </location>
</feature>
<protein>
    <recommendedName>
        <fullName evidence="10">Alpha-1,3-glucosyltransferase</fullName>
        <ecNumber evidence="10">2.4.1.-</ecNumber>
    </recommendedName>
</protein>
<keyword evidence="7 10" id="KW-0256">Endoplasmic reticulum</keyword>
<keyword evidence="8 10" id="KW-1133">Transmembrane helix</keyword>
<evidence type="ECO:0000256" key="4">
    <source>
        <dbReference type="ARBA" id="ARBA00022676"/>
    </source>
</evidence>
<evidence type="ECO:0000256" key="1">
    <source>
        <dbReference type="ARBA" id="ARBA00004477"/>
    </source>
</evidence>
<dbReference type="Proteomes" id="UP000749646">
    <property type="component" value="Unassembled WGS sequence"/>
</dbReference>
<comment type="caution">
    <text evidence="11">The sequence shown here is derived from an EMBL/GenBank/DDBJ whole genome shotgun (WGS) entry which is preliminary data.</text>
</comment>
<dbReference type="PANTHER" id="PTHR12413:SF1">
    <property type="entry name" value="DOLICHYL PYROPHOSPHATE MAN9GLCNAC2 ALPHA-1,3-GLUCOSYLTRANSFERASE"/>
    <property type="match status" value="1"/>
</dbReference>
<feature type="transmembrane region" description="Helical" evidence="10">
    <location>
        <begin position="36"/>
        <end position="57"/>
    </location>
</feature>
<evidence type="ECO:0000256" key="8">
    <source>
        <dbReference type="ARBA" id="ARBA00022989"/>
    </source>
</evidence>
<dbReference type="InterPro" id="IPR004856">
    <property type="entry name" value="Glyco_trans_ALG6/ALG8"/>
</dbReference>
<reference evidence="11" key="1">
    <citation type="journal article" date="2020" name="Fungal Divers.">
        <title>Resolving the Mortierellaceae phylogeny through synthesis of multi-gene phylogenetics and phylogenomics.</title>
        <authorList>
            <person name="Vandepol N."/>
            <person name="Liber J."/>
            <person name="Desiro A."/>
            <person name="Na H."/>
            <person name="Kennedy M."/>
            <person name="Barry K."/>
            <person name="Grigoriev I.V."/>
            <person name="Miller A.N."/>
            <person name="O'Donnell K."/>
            <person name="Stajich J.E."/>
            <person name="Bonito G."/>
        </authorList>
    </citation>
    <scope>NUCLEOTIDE SEQUENCE</scope>
    <source>
        <strain evidence="11">MES-2147</strain>
    </source>
</reference>
<evidence type="ECO:0000256" key="9">
    <source>
        <dbReference type="ARBA" id="ARBA00023136"/>
    </source>
</evidence>
<evidence type="ECO:0000256" key="6">
    <source>
        <dbReference type="ARBA" id="ARBA00022692"/>
    </source>
</evidence>
<organism evidence="11 12">
    <name type="scientific">Modicella reniformis</name>
    <dbReference type="NCBI Taxonomy" id="1440133"/>
    <lineage>
        <taxon>Eukaryota</taxon>
        <taxon>Fungi</taxon>
        <taxon>Fungi incertae sedis</taxon>
        <taxon>Mucoromycota</taxon>
        <taxon>Mortierellomycotina</taxon>
        <taxon>Mortierellomycetes</taxon>
        <taxon>Mortierellales</taxon>
        <taxon>Mortierellaceae</taxon>
        <taxon>Modicella</taxon>
    </lineage>
</organism>
<evidence type="ECO:0000256" key="2">
    <source>
        <dbReference type="ARBA" id="ARBA00004922"/>
    </source>
</evidence>
<evidence type="ECO:0000256" key="5">
    <source>
        <dbReference type="ARBA" id="ARBA00022679"/>
    </source>
</evidence>
<keyword evidence="6 10" id="KW-0812">Transmembrane</keyword>
<comment type="pathway">
    <text evidence="2 10">Protein modification; protein glycosylation.</text>
</comment>
<evidence type="ECO:0000313" key="11">
    <source>
        <dbReference type="EMBL" id="KAF9948035.1"/>
    </source>
</evidence>